<feature type="region of interest" description="Disordered" evidence="1">
    <location>
        <begin position="146"/>
        <end position="204"/>
    </location>
</feature>
<keyword evidence="3" id="KW-1185">Reference proteome</keyword>
<gene>
    <name evidence="2" type="primary">100678859</name>
</gene>
<reference evidence="2" key="1">
    <citation type="submission" date="2021-01" db="UniProtKB">
        <authorList>
            <consortium name="EnsemblMetazoa"/>
        </authorList>
    </citation>
    <scope>IDENTIFICATION</scope>
</reference>
<feature type="compositionally biased region" description="Basic and acidic residues" evidence="1">
    <location>
        <begin position="11"/>
        <end position="30"/>
    </location>
</feature>
<name>A0A7M7GIJ7_NASVI</name>
<proteinExistence type="predicted"/>
<dbReference type="KEGG" id="nvi:100678859"/>
<feature type="compositionally biased region" description="Low complexity" evidence="1">
    <location>
        <begin position="58"/>
        <end position="71"/>
    </location>
</feature>
<dbReference type="AlphaFoldDB" id="A0A7M7GIJ7"/>
<dbReference type="OrthoDB" id="7550700at2759"/>
<feature type="compositionally biased region" description="Polar residues" evidence="1">
    <location>
        <begin position="72"/>
        <end position="90"/>
    </location>
</feature>
<feature type="region of interest" description="Disordered" evidence="1">
    <location>
        <begin position="419"/>
        <end position="468"/>
    </location>
</feature>
<feature type="compositionally biased region" description="Basic residues" evidence="1">
    <location>
        <begin position="1"/>
        <end position="10"/>
    </location>
</feature>
<feature type="compositionally biased region" description="Basic residues" evidence="1">
    <location>
        <begin position="31"/>
        <end position="49"/>
    </location>
</feature>
<organism evidence="2 3">
    <name type="scientific">Nasonia vitripennis</name>
    <name type="common">Parasitic wasp</name>
    <dbReference type="NCBI Taxonomy" id="7425"/>
    <lineage>
        <taxon>Eukaryota</taxon>
        <taxon>Metazoa</taxon>
        <taxon>Ecdysozoa</taxon>
        <taxon>Arthropoda</taxon>
        <taxon>Hexapoda</taxon>
        <taxon>Insecta</taxon>
        <taxon>Pterygota</taxon>
        <taxon>Neoptera</taxon>
        <taxon>Endopterygota</taxon>
        <taxon>Hymenoptera</taxon>
        <taxon>Apocrita</taxon>
        <taxon>Proctotrupomorpha</taxon>
        <taxon>Chalcidoidea</taxon>
        <taxon>Pteromalidae</taxon>
        <taxon>Pteromalinae</taxon>
        <taxon>Nasonia</taxon>
    </lineage>
</organism>
<feature type="region of interest" description="Disordered" evidence="1">
    <location>
        <begin position="1"/>
        <end position="98"/>
    </location>
</feature>
<protein>
    <submittedName>
        <fullName evidence="2">Uncharacterized protein</fullName>
    </submittedName>
</protein>
<dbReference type="PANTHER" id="PTHR47331">
    <property type="entry name" value="PHD-TYPE DOMAIN-CONTAINING PROTEIN"/>
    <property type="match status" value="1"/>
</dbReference>
<feature type="compositionally biased region" description="Polar residues" evidence="1">
    <location>
        <begin position="455"/>
        <end position="468"/>
    </location>
</feature>
<dbReference type="EnsemblMetazoa" id="XM_003427110">
    <property type="protein sequence ID" value="XP_003427158"/>
    <property type="gene ID" value="LOC100678859"/>
</dbReference>
<dbReference type="PANTHER" id="PTHR47331:SF5">
    <property type="entry name" value="RIBONUCLEASE H"/>
    <property type="match status" value="1"/>
</dbReference>
<accession>A0A7M7GIJ7</accession>
<dbReference type="InParanoid" id="A0A7M7GIJ7"/>
<sequence length="584" mass="67831">METPTKRYRPKRDNVDDVDDSGGRRYDRSPSFKRCRRSRSWSTPRRKGSREREYQRESTQSSNNTANSNYSPQVSYNTDQRTVPSDTNQRAYPMQYGAQDSDYYSYNYSKTSHNNGHQQAAEYGNKGHDLEVDEELMREIKEIFSDVDDDEHEKPPLPVPKATSMSAATYEPTSPSTFQDQRMPRASPHEDRIRRSKSPPKVPESLHLKIQSQLTRIKNIKLLQKRIQSRNESLYIALIKNWKLDVEEVYNLFKMEHEFLKVNWPASLMDHEYFSNGTYKEMFTVYSSIMVTLADMEKEILKTIEQDELDISRRMLLTNHLNQLDDIPPQTRSDPSSLDIIATSFGKLRKEIHSLVPKEYVGDCLLMHRMTQLLDKPTREAWHGWLGSCKKCPTFEEFSNFLAKRVRDLEGIDLVSSTTKDIADSTPPKRSRVSVLERIGSSTRRRESRAYSRSPIRSTQSSRPGSSTIKSRLKIYKVGHSPRISKHSCAYCTEQHFIVACPSFRELSSEERRDFVIDENLCYNCLRRHATKKCMLTIRCKICKGNHHTLIHISLSRQRRILVNSGSESSFVSKQTTTRLNCSY</sequence>
<dbReference type="Proteomes" id="UP000002358">
    <property type="component" value="Chromosome 2"/>
</dbReference>
<evidence type="ECO:0000256" key="1">
    <source>
        <dbReference type="SAM" id="MobiDB-lite"/>
    </source>
</evidence>
<evidence type="ECO:0000313" key="2">
    <source>
        <dbReference type="EnsemblMetazoa" id="XP_003427158"/>
    </source>
</evidence>
<evidence type="ECO:0000313" key="3">
    <source>
        <dbReference type="Proteomes" id="UP000002358"/>
    </source>
</evidence>
<feature type="compositionally biased region" description="Polar residues" evidence="1">
    <location>
        <begin position="163"/>
        <end position="180"/>
    </location>
</feature>